<comment type="caution">
    <text evidence="1">The sequence shown here is derived from an EMBL/GenBank/DDBJ whole genome shotgun (WGS) entry which is preliminary data.</text>
</comment>
<gene>
    <name evidence="1" type="ORF">RM544_03375</name>
</gene>
<dbReference type="EMBL" id="JAVRIE010000001">
    <property type="protein sequence ID" value="MDT0581566.1"/>
    <property type="molecule type" value="Genomic_DNA"/>
</dbReference>
<dbReference type="InterPro" id="IPR036134">
    <property type="entry name" value="Crypto/Photolyase_FAD-like_sf"/>
</dbReference>
<protein>
    <submittedName>
        <fullName evidence="1">Cryptochrome/photolyase family protein</fullName>
    </submittedName>
</protein>
<dbReference type="Gene3D" id="3.40.50.620">
    <property type="entry name" value="HUPs"/>
    <property type="match status" value="1"/>
</dbReference>
<evidence type="ECO:0000313" key="1">
    <source>
        <dbReference type="EMBL" id="MDT0581566.1"/>
    </source>
</evidence>
<dbReference type="SUPFAM" id="SSF48173">
    <property type="entry name" value="Cryptochrome/photolyase FAD-binding domain"/>
    <property type="match status" value="1"/>
</dbReference>
<evidence type="ECO:0000313" key="2">
    <source>
        <dbReference type="Proteomes" id="UP001249020"/>
    </source>
</evidence>
<dbReference type="Pfam" id="PF04244">
    <property type="entry name" value="DPRP"/>
    <property type="match status" value="1"/>
</dbReference>
<keyword evidence="2" id="KW-1185">Reference proteome</keyword>
<dbReference type="InterPro" id="IPR014729">
    <property type="entry name" value="Rossmann-like_a/b/a_fold"/>
</dbReference>
<reference evidence="1 2" key="1">
    <citation type="submission" date="2023-09" db="EMBL/GenBank/DDBJ databases">
        <authorList>
            <person name="Rey-Velasco X."/>
        </authorList>
    </citation>
    <scope>NUCLEOTIDE SEQUENCE [LARGE SCALE GENOMIC DNA]</scope>
    <source>
        <strain evidence="1 2">W409</strain>
    </source>
</reference>
<dbReference type="InterPro" id="IPR007357">
    <property type="entry name" value="PhrB-like"/>
</dbReference>
<proteinExistence type="predicted"/>
<accession>A0AAW8QX46</accession>
<dbReference type="Gene3D" id="1.10.579.10">
    <property type="entry name" value="DNA Cyclobutane Dipyrimidine Photolyase, subunit A, domain 3"/>
    <property type="match status" value="1"/>
</dbReference>
<organism evidence="1 2">
    <name type="scientific">Brumicola blandensis</name>
    <dbReference type="NCBI Taxonomy" id="3075611"/>
    <lineage>
        <taxon>Bacteria</taxon>
        <taxon>Pseudomonadati</taxon>
        <taxon>Pseudomonadota</taxon>
        <taxon>Gammaproteobacteria</taxon>
        <taxon>Alteromonadales</taxon>
        <taxon>Alteromonadaceae</taxon>
        <taxon>Brumicola</taxon>
    </lineage>
</organism>
<dbReference type="AlphaFoldDB" id="A0AAW8QX46"/>
<name>A0AAW8QX46_9ALTE</name>
<dbReference type="Proteomes" id="UP001249020">
    <property type="component" value="Unassembled WGS sequence"/>
</dbReference>
<dbReference type="InterPro" id="IPR052551">
    <property type="entry name" value="UV-DNA_repair_photolyase"/>
</dbReference>
<sequence>MDKLVLILGDQLNFDMSSLQGFDSKTDKVLMAEVKAEATYVKHHKKKLAFVFSAMRHFALAVKDKGWPIDYYRYDASDNCGSLGAHVEHAIKQYQPNSLVVCHPGEYRLLEEISGWSERFNINVQICDDNRFIAAQSFFSQWAEGKKQFRMEFFYRELRKQTSILMEGKQPIGGKWNYDADNRDSFKSVPTIPAPSSFSIDNITQEVIDLVDEEFASHFGTLKGFHFAVDREGALRVLHTFIEERLCDFGQYQDAMLEGDPWLYHSHIGLYLNTGLLMPMEVIQAAEQAYFDQKAPLNSVEGFIRQVLGWREYVRGFYWHFMPNLKTDNYLNAARKLPNFYWTANTKMNCLSQCVSDTQEHAYAHHIQRLMVLGNFALLAGIQPDELNEWFLLVYADAYEWVELPNVSAMVLFADGGNLASKPYGSSGAYINKMSNYCKNCHYSVKEKTGEKACPFNYMYWHFLHRNKSKFENNPRMAMIYRTFGKMDDAKVTRILEDGDIFLQKLDNNEEV</sequence>
<dbReference type="PANTHER" id="PTHR38657:SF1">
    <property type="entry name" value="SLR1343 PROTEIN"/>
    <property type="match status" value="1"/>
</dbReference>
<dbReference type="Gene3D" id="1.25.40.80">
    <property type="match status" value="1"/>
</dbReference>
<dbReference type="PANTHER" id="PTHR38657">
    <property type="entry name" value="SLR1343 PROTEIN"/>
    <property type="match status" value="1"/>
</dbReference>
<dbReference type="Gene3D" id="1.10.10.1710">
    <property type="entry name" value="Deoxyribodipyrimidine photolyase-related"/>
    <property type="match status" value="1"/>
</dbReference>
<dbReference type="RefSeq" id="WP_311360348.1">
    <property type="nucleotide sequence ID" value="NZ_JAVRIE010000001.1"/>
</dbReference>